<dbReference type="EMBL" id="LS483452">
    <property type="protein sequence ID" value="SQH78135.1"/>
    <property type="molecule type" value="Genomic_DNA"/>
</dbReference>
<sequence>MMLYGYRLYLWVFMADMESGNTFVSLVTHATLRGKLMDDPQPINTCFG</sequence>
<proteinExistence type="predicted"/>
<accession>A0A330M819</accession>
<protein>
    <submittedName>
        <fullName evidence="1">Uncharacterized protein</fullName>
    </submittedName>
</protein>
<organism evidence="1 2">
    <name type="scientific">Shewanella benthica</name>
    <dbReference type="NCBI Taxonomy" id="43661"/>
    <lineage>
        <taxon>Bacteria</taxon>
        <taxon>Pseudomonadati</taxon>
        <taxon>Pseudomonadota</taxon>
        <taxon>Gammaproteobacteria</taxon>
        <taxon>Alteromonadales</taxon>
        <taxon>Shewanellaceae</taxon>
        <taxon>Shewanella</taxon>
    </lineage>
</organism>
<evidence type="ECO:0000313" key="1">
    <source>
        <dbReference type="EMBL" id="SQH78135.1"/>
    </source>
</evidence>
<dbReference type="KEGG" id="sbk:SHEWBE_4175"/>
<gene>
    <name evidence="1" type="ORF">SHEWBE_4175</name>
</gene>
<dbReference type="Proteomes" id="UP000250123">
    <property type="component" value="Chromosome SHEWBE"/>
</dbReference>
<evidence type="ECO:0000313" key="2">
    <source>
        <dbReference type="Proteomes" id="UP000250123"/>
    </source>
</evidence>
<reference evidence="2" key="1">
    <citation type="submission" date="2018-06" db="EMBL/GenBank/DDBJ databases">
        <authorList>
            <person name="Cea G.-C."/>
            <person name="William W."/>
        </authorList>
    </citation>
    <scope>NUCLEOTIDE SEQUENCE [LARGE SCALE GENOMIC DNA]</scope>
    <source>
        <strain evidence="2">DB21MT-2</strain>
    </source>
</reference>
<dbReference type="AlphaFoldDB" id="A0A330M819"/>
<name>A0A330M819_9GAMM</name>